<sequence>MREVAIIGIGDTKFGELWGMSLRDLGINAGLAAINDAKLSGDEIDALYVGNMSAGKYVDQEHIGALIADYSGMSKNYIPATRIEAAGASGGLAFRQGYMSVASGATDIVVVGGAEKMTDVGDVLSTEIQAMAADQQWETFFGATFPALHAMIARRHMHDYNTTRDQIAQVAVKNHKHGSLNPKAQFQKEIKLETVLRAAPVADPLRMFDCAPVSDGAAAVVLCAMDKAKKYTDTPVKVLASGQASDTLALAHRKNICEFKATSIAASKAFKQAKLTPSDVQIAEVHDNFTISEILAIEDLGFFPKGEGGKATENGETEIGSKLAVNTSGGLKARGDPMGATGIAQIVELVTQLRGEAGKRQVPDAKVGLAQNVGGTGATAVVNILERVN</sequence>
<dbReference type="CDD" id="cd00829">
    <property type="entry name" value="SCP-x_thiolase"/>
    <property type="match status" value="1"/>
</dbReference>
<dbReference type="EMBL" id="LVVT01000014">
    <property type="protein sequence ID" value="TQS82965.1"/>
    <property type="molecule type" value="Genomic_DNA"/>
</dbReference>
<dbReference type="Pfam" id="PF00108">
    <property type="entry name" value="Thiolase_N"/>
    <property type="match status" value="1"/>
</dbReference>
<evidence type="ECO:0000256" key="1">
    <source>
        <dbReference type="ARBA" id="ARBA00023229"/>
    </source>
</evidence>
<reference evidence="4" key="1">
    <citation type="submission" date="2016-03" db="EMBL/GenBank/DDBJ databases">
        <authorList>
            <person name="Borrel G."/>
            <person name="Mccann A."/>
            <person name="O'Toole P.W."/>
        </authorList>
    </citation>
    <scope>NUCLEOTIDE SEQUENCE</scope>
    <source>
        <strain evidence="4">183</strain>
    </source>
</reference>
<dbReference type="GO" id="GO:0008299">
    <property type="term" value="P:isoprenoid biosynthetic process"/>
    <property type="evidence" value="ECO:0007669"/>
    <property type="project" value="UniProtKB-KW"/>
</dbReference>
<dbReference type="OMA" id="PSLYAMM"/>
<dbReference type="GO" id="GO:0016747">
    <property type="term" value="F:acyltransferase activity, transferring groups other than amino-acyl groups"/>
    <property type="evidence" value="ECO:0007669"/>
    <property type="project" value="InterPro"/>
</dbReference>
<keyword evidence="1" id="KW-0414">Isoprene biosynthesis</keyword>
<feature type="domain" description="Thiolase C-terminal" evidence="3">
    <location>
        <begin position="242"/>
        <end position="387"/>
    </location>
</feature>
<dbReference type="GeneID" id="41323911"/>
<dbReference type="PIRSF" id="PIRSF000429">
    <property type="entry name" value="Ac-CoA_Ac_transf"/>
    <property type="match status" value="1"/>
</dbReference>
<dbReference type="InterPro" id="IPR002155">
    <property type="entry name" value="Thiolase"/>
</dbReference>
<dbReference type="InterPro" id="IPR016039">
    <property type="entry name" value="Thiolase-like"/>
</dbReference>
<evidence type="ECO:0000313" key="5">
    <source>
        <dbReference type="Proteomes" id="UP000752814"/>
    </source>
</evidence>
<dbReference type="PANTHER" id="PTHR42870:SF6">
    <property type="entry name" value="ACETYL-COA C-ACYLTRANSFERASE"/>
    <property type="match status" value="1"/>
</dbReference>
<feature type="domain" description="Thiolase N-terminal" evidence="2">
    <location>
        <begin position="4"/>
        <end position="224"/>
    </location>
</feature>
<protein>
    <submittedName>
        <fullName evidence="4">Acetyl-CoA acetyltransferase</fullName>
    </submittedName>
</protein>
<comment type="caution">
    <text evidence="4">The sequence shown here is derived from an EMBL/GenBank/DDBJ whole genome shotgun (WGS) entry which is preliminary data.</text>
</comment>
<evidence type="ECO:0000259" key="2">
    <source>
        <dbReference type="Pfam" id="PF00108"/>
    </source>
</evidence>
<organism evidence="4 5">
    <name type="scientific">Candidatus Methanomassiliicoccus intestinalis</name>
    <dbReference type="NCBI Taxonomy" id="1406512"/>
    <lineage>
        <taxon>Archaea</taxon>
        <taxon>Methanobacteriati</taxon>
        <taxon>Thermoplasmatota</taxon>
        <taxon>Thermoplasmata</taxon>
        <taxon>Methanomassiliicoccales</taxon>
        <taxon>Methanomassiliicoccaceae</taxon>
        <taxon>Methanomassiliicoccus</taxon>
    </lineage>
</organism>
<dbReference type="InterPro" id="IPR020616">
    <property type="entry name" value="Thiolase_N"/>
</dbReference>
<dbReference type="NCBIfam" id="NF004720">
    <property type="entry name" value="PRK06064.1"/>
    <property type="match status" value="1"/>
</dbReference>
<name>A0A8J8TEU1_9ARCH</name>
<dbReference type="Pfam" id="PF22691">
    <property type="entry name" value="Thiolase_C_1"/>
    <property type="match status" value="1"/>
</dbReference>
<dbReference type="PANTHER" id="PTHR42870">
    <property type="entry name" value="ACETYL-COA C-ACETYLTRANSFERASE"/>
    <property type="match status" value="1"/>
</dbReference>
<dbReference type="Gene3D" id="3.40.47.10">
    <property type="match status" value="1"/>
</dbReference>
<accession>A0A8J8TEU1</accession>
<evidence type="ECO:0000259" key="3">
    <source>
        <dbReference type="Pfam" id="PF22691"/>
    </source>
</evidence>
<dbReference type="InterPro" id="IPR055140">
    <property type="entry name" value="Thiolase_C_2"/>
</dbReference>
<dbReference type="SUPFAM" id="SSF53901">
    <property type="entry name" value="Thiolase-like"/>
    <property type="match status" value="2"/>
</dbReference>
<proteinExistence type="predicted"/>
<dbReference type="AlphaFoldDB" id="A0A8J8TEU1"/>
<dbReference type="RefSeq" id="WP_020449372.1">
    <property type="nucleotide sequence ID" value="NZ_CAYAXV010000005.1"/>
</dbReference>
<gene>
    <name evidence="4" type="ORF">A3207_03225</name>
</gene>
<dbReference type="Proteomes" id="UP000752814">
    <property type="component" value="Unassembled WGS sequence"/>
</dbReference>
<evidence type="ECO:0000313" key="4">
    <source>
        <dbReference type="EMBL" id="TQS82965.1"/>
    </source>
</evidence>